<dbReference type="AlphaFoldDB" id="A0ABD3TKC6"/>
<feature type="compositionally biased region" description="Polar residues" evidence="1">
    <location>
        <begin position="78"/>
        <end position="94"/>
    </location>
</feature>
<accession>A0ABD3TKC6</accession>
<dbReference type="Gene3D" id="3.90.70.120">
    <property type="match status" value="1"/>
</dbReference>
<proteinExistence type="predicted"/>
<dbReference type="Pfam" id="PF04843">
    <property type="entry name" value="Herpes_teg_N"/>
    <property type="match status" value="1"/>
</dbReference>
<comment type="caution">
    <text evidence="3">The sequence shown here is derived from an EMBL/GenBank/DDBJ whole genome shotgun (WGS) entry which is preliminary data.</text>
</comment>
<reference evidence="3 4" key="1">
    <citation type="submission" date="2024-11" db="EMBL/GenBank/DDBJ databases">
        <title>Chromosome-level genome assembly of the freshwater bivalve Anodonta woodiana.</title>
        <authorList>
            <person name="Chen X."/>
        </authorList>
    </citation>
    <scope>NUCLEOTIDE SEQUENCE [LARGE SCALE GENOMIC DNA]</scope>
    <source>
        <strain evidence="3">MN2024</strain>
        <tissue evidence="3">Gills</tissue>
    </source>
</reference>
<dbReference type="EMBL" id="JBJQND010000018">
    <property type="protein sequence ID" value="KAL3837527.1"/>
    <property type="molecule type" value="Genomic_DNA"/>
</dbReference>
<keyword evidence="4" id="KW-1185">Reference proteome</keyword>
<feature type="compositionally biased region" description="Polar residues" evidence="1">
    <location>
        <begin position="147"/>
        <end position="169"/>
    </location>
</feature>
<dbReference type="InterPro" id="IPR006928">
    <property type="entry name" value="Herpes_teg_USP"/>
</dbReference>
<dbReference type="InterPro" id="IPR038765">
    <property type="entry name" value="Papain-like_cys_pep_sf"/>
</dbReference>
<gene>
    <name evidence="3" type="ORF">ACJMK2_022878</name>
</gene>
<feature type="domain" description="Peptidase C76" evidence="2">
    <location>
        <begin position="268"/>
        <end position="415"/>
    </location>
</feature>
<evidence type="ECO:0000313" key="4">
    <source>
        <dbReference type="Proteomes" id="UP001634394"/>
    </source>
</evidence>
<feature type="region of interest" description="Disordered" evidence="1">
    <location>
        <begin position="137"/>
        <end position="180"/>
    </location>
</feature>
<dbReference type="Proteomes" id="UP001634394">
    <property type="component" value="Unassembled WGS sequence"/>
</dbReference>
<organism evidence="3 4">
    <name type="scientific">Sinanodonta woodiana</name>
    <name type="common">Chinese pond mussel</name>
    <name type="synonym">Anodonta woodiana</name>
    <dbReference type="NCBI Taxonomy" id="1069815"/>
    <lineage>
        <taxon>Eukaryota</taxon>
        <taxon>Metazoa</taxon>
        <taxon>Spiralia</taxon>
        <taxon>Lophotrochozoa</taxon>
        <taxon>Mollusca</taxon>
        <taxon>Bivalvia</taxon>
        <taxon>Autobranchia</taxon>
        <taxon>Heteroconchia</taxon>
        <taxon>Palaeoheterodonta</taxon>
        <taxon>Unionida</taxon>
        <taxon>Unionoidea</taxon>
        <taxon>Unionidae</taxon>
        <taxon>Unioninae</taxon>
        <taxon>Sinanodonta</taxon>
    </lineage>
</organism>
<dbReference type="SUPFAM" id="SSF54001">
    <property type="entry name" value="Cysteine proteinases"/>
    <property type="match status" value="1"/>
</dbReference>
<name>A0ABD3TKC6_SINWO</name>
<sequence length="460" mass="49954">MGRFRSMIKRAKKRMTNALLCSCSFQDLPKKKTGDEKTSSNSSVSSSSSAVSTSYNLNNATFELNKRYANARKAAIKSGSSSTESANGQPNEYLSSDKPACRNSPRSINFKSSSCENIRSSQLAPSVSQISLKSVGPDETEKLGNVPSPQSNSRSTGSNTIRWASNTPSPVKENTESANPNSTLLESEKAVLASGLENNSPTCGSISDPTLQRQDSTEIVGMEAASATMEQPQMQAVISTTVSPISSAEGIPVNAVFGTFNQGQIPNEFAGSQCTSIALTALAYHDEVSHIKYWNSLDLDNVLRWGTSNHHMYRTVMGFSSHPDGRISLSDLPTQSEVQLDQKTCLFSTSEMVFGPLRYGADVAEETEGIPSLGKGLRAVSYCSKTLLITINCFSHAIIAHKESYYLIDSHGHLNIPGMPKNNNSVCLKFSSQRELVAFLIRQYHDAAHYEVMPVHIFNC</sequence>
<evidence type="ECO:0000256" key="1">
    <source>
        <dbReference type="SAM" id="MobiDB-lite"/>
    </source>
</evidence>
<evidence type="ECO:0000313" key="3">
    <source>
        <dbReference type="EMBL" id="KAL3837527.1"/>
    </source>
</evidence>
<feature type="region of interest" description="Disordered" evidence="1">
    <location>
        <begin position="78"/>
        <end position="105"/>
    </location>
</feature>
<feature type="region of interest" description="Disordered" evidence="1">
    <location>
        <begin position="31"/>
        <end position="51"/>
    </location>
</feature>
<feature type="compositionally biased region" description="Low complexity" evidence="1">
    <location>
        <begin position="39"/>
        <end position="51"/>
    </location>
</feature>
<protein>
    <recommendedName>
        <fullName evidence="2">Peptidase C76 domain-containing protein</fullName>
    </recommendedName>
</protein>
<evidence type="ECO:0000259" key="2">
    <source>
        <dbReference type="Pfam" id="PF04843"/>
    </source>
</evidence>